<evidence type="ECO:0000256" key="1">
    <source>
        <dbReference type="SAM" id="MobiDB-lite"/>
    </source>
</evidence>
<evidence type="ECO:0000313" key="5">
    <source>
        <dbReference type="Proteomes" id="UP000263642"/>
    </source>
</evidence>
<evidence type="ECO:0000259" key="3">
    <source>
        <dbReference type="Pfam" id="PF05569"/>
    </source>
</evidence>
<comment type="caution">
    <text evidence="4">The sequence shown here is derived from an EMBL/GenBank/DDBJ whole genome shotgun (WGS) entry which is preliminary data.</text>
</comment>
<dbReference type="PANTHER" id="PTHR34978:SF3">
    <property type="entry name" value="SLR0241 PROTEIN"/>
    <property type="match status" value="1"/>
</dbReference>
<name>A0A3D3R5U1_9PLAN</name>
<dbReference type="PANTHER" id="PTHR34978">
    <property type="entry name" value="POSSIBLE SENSOR-TRANSDUCER PROTEIN BLAR"/>
    <property type="match status" value="1"/>
</dbReference>
<dbReference type="InterPro" id="IPR013784">
    <property type="entry name" value="Carb-bd-like_fold"/>
</dbReference>
<dbReference type="InterPro" id="IPR008969">
    <property type="entry name" value="CarboxyPept-like_regulatory"/>
</dbReference>
<dbReference type="EMBL" id="DQAY01000060">
    <property type="protein sequence ID" value="HCO23538.1"/>
    <property type="molecule type" value="Genomic_DNA"/>
</dbReference>
<keyword evidence="2" id="KW-0812">Transmembrane</keyword>
<organism evidence="4 5">
    <name type="scientific">Gimesia maris</name>
    <dbReference type="NCBI Taxonomy" id="122"/>
    <lineage>
        <taxon>Bacteria</taxon>
        <taxon>Pseudomonadati</taxon>
        <taxon>Planctomycetota</taxon>
        <taxon>Planctomycetia</taxon>
        <taxon>Planctomycetales</taxon>
        <taxon>Planctomycetaceae</taxon>
        <taxon>Gimesia</taxon>
    </lineage>
</organism>
<feature type="compositionally biased region" description="Basic and acidic residues" evidence="1">
    <location>
        <begin position="405"/>
        <end position="421"/>
    </location>
</feature>
<keyword evidence="2" id="KW-0472">Membrane</keyword>
<sequence length="1459" mass="160696">MAEPLNEIITLLNRYGESFWSFSSVMLAQVCVLVVVLLLVDLCLRHRVRAVTRYWLWTLVLLKLVLPVTLYSPASAAYWLSDYIPAASKVETAPAVVNVELTDRFNPQVPRTTTVSTERPPVLFRVPDSQPVPSALPATTSSVTPVLPRTVAEPREATSVPYQRLNPTAMLLLAWLSVVAVLCVFVVRRTRQVSKLIKRAEEAPLELVNLLHDCCQLSGLKQHVVQLKISDQVGSPAICGLWKPTIILPRHLLDQLNQDQLRQVFVHELAHWKRYDLQLNCLQTLLLILYFYNPLVWLAHSMLRRLREQAVDETVLVTLQVQSHQYSSTLLDIAALTSFPDKLSLQLIGILEPGKPLAQRIRWIISRPVPRSAKLGLAGFTTIVLAGILLLPMSRMDRSQAAVEPEVKQDKETTAKSEQEPKSNQAAATTTKSGSNQKSESPVQPKSVEKESPAPQGILSGRIVDQTGAPVTDAEVTLLHRNGGRLIQTKTDQEGRYLFAKIHKPGEHRIMIKSKRWVGVERSTDCPRIVLSFDKKSVQDITLERACQLRIETVDEQGKPVPDVTVYAKSLTDTSGFSPETASTDRSGQVTLGLKPSKFEYQIATSSSKYGFTKLVIKMDDPEKIVKRKLVQRKGIEVKGKVLCSDGKPPAGWKIIALPDWWTFGRSPSGYEISKDGTFTLPHIVDDVYNVTVSVPAGGSTFTRKPVLNSTTLLKQEQPLSLKLHYPSPASLVSISGKINFTGDPLQYRGFWIFANSDDPQRSGSVYIRPGKTEFRIDPIQRGKYKLDIQSPNFELQGPKDVSAPSESITLNVVVKGKPKLQGTVVRGDSSLPVKKYQVRAIKIRTLRGPNFVQSSRWEDVNNLNGKFAVEVNGPGIYRIEVAANGFAQTLSEPINTDENQGKPIQVKLTAGVSLSGTVVNAQGQPINGATVIPLSKSRGVMPPALGAFTTEEGSAKTVDGKFTLTHLDAGQESLKVTHPDYVFTIVKEIDLTAAPTPDIKVILKRGGTVQGTVTDAAGRPEPNVTLFFQDSFGYSGSATSDAGRLATVITDEKGQYSVAHLPEQLCYVLRADEANSNGVVRQAILPENGKTSTLNLGGRPELTGRLKVNGVPFSNTRLLLAGENPNFGIFRAYTITDGDGAFQFYGAGPAERTLYYAVPGMHDKWVRVDSFQLLAKDQDLGIIEQKIGKLTVKCTPEATDKLRLKLQTYNPVWTFGLDTGILAPRQNKNEPYVFNLVPPGEYELIAQRPGFPAVRKKIRITSETLNATVTLALPDGMSTLQGKLDESLCGPGGCTSLKLWSEDRQLLTHIYPDQKGNFAARHIPAGNYFLTSQDVRNPTETMPVSLKAQETKSLNLTPDDIKNPSGKMGFRVINVFTQDGVPLPGCDLQLKNGAETLLLHSQQNERYSFIGTPGMYELTASYPGFATQRQQVELITSGVDGRYPDTVVLTLRLKPLDE</sequence>
<reference evidence="4 5" key="1">
    <citation type="journal article" date="2018" name="Nat. Biotechnol.">
        <title>A standardized bacterial taxonomy based on genome phylogeny substantially revises the tree of life.</title>
        <authorList>
            <person name="Parks D.H."/>
            <person name="Chuvochina M."/>
            <person name="Waite D.W."/>
            <person name="Rinke C."/>
            <person name="Skarshewski A."/>
            <person name="Chaumeil P.A."/>
            <person name="Hugenholtz P."/>
        </authorList>
    </citation>
    <scope>NUCLEOTIDE SEQUENCE [LARGE SCALE GENOMIC DNA]</scope>
    <source>
        <strain evidence="4">UBA9375</strain>
    </source>
</reference>
<dbReference type="CDD" id="cd07341">
    <property type="entry name" value="M56_BlaR1_MecR1_like"/>
    <property type="match status" value="1"/>
</dbReference>
<dbReference type="Pfam" id="PF05569">
    <property type="entry name" value="Peptidase_M56"/>
    <property type="match status" value="1"/>
</dbReference>
<dbReference type="InterPro" id="IPR008756">
    <property type="entry name" value="Peptidase_M56"/>
</dbReference>
<keyword evidence="2" id="KW-1133">Transmembrane helix</keyword>
<dbReference type="Pfam" id="PF13620">
    <property type="entry name" value="CarboxypepD_reg"/>
    <property type="match status" value="2"/>
</dbReference>
<dbReference type="SUPFAM" id="SSF49464">
    <property type="entry name" value="Carboxypeptidase regulatory domain-like"/>
    <property type="match status" value="3"/>
</dbReference>
<feature type="domain" description="Peptidase M56" evidence="3">
    <location>
        <begin position="30"/>
        <end position="362"/>
    </location>
</feature>
<feature type="transmembrane region" description="Helical" evidence="2">
    <location>
        <begin position="54"/>
        <end position="74"/>
    </location>
</feature>
<dbReference type="InterPro" id="IPR052173">
    <property type="entry name" value="Beta-lactam_resp_regulator"/>
</dbReference>
<protein>
    <recommendedName>
        <fullName evidence="3">Peptidase M56 domain-containing protein</fullName>
    </recommendedName>
</protein>
<evidence type="ECO:0000256" key="2">
    <source>
        <dbReference type="SAM" id="Phobius"/>
    </source>
</evidence>
<evidence type="ECO:0000313" key="4">
    <source>
        <dbReference type="EMBL" id="HCO23538.1"/>
    </source>
</evidence>
<dbReference type="Gene3D" id="2.60.40.1120">
    <property type="entry name" value="Carboxypeptidase-like, regulatory domain"/>
    <property type="match status" value="4"/>
</dbReference>
<accession>A0A3D3R5U1</accession>
<feature type="region of interest" description="Disordered" evidence="1">
    <location>
        <begin position="401"/>
        <end position="466"/>
    </location>
</feature>
<dbReference type="Gene3D" id="3.30.2010.10">
    <property type="entry name" value="Metalloproteases ('zincins'), catalytic domain"/>
    <property type="match status" value="1"/>
</dbReference>
<dbReference type="SUPFAM" id="SSF49452">
    <property type="entry name" value="Starch-binding domain-like"/>
    <property type="match status" value="1"/>
</dbReference>
<proteinExistence type="predicted"/>
<dbReference type="Proteomes" id="UP000263642">
    <property type="component" value="Unassembled WGS sequence"/>
</dbReference>
<gene>
    <name evidence="4" type="ORF">DIT97_10945</name>
</gene>
<feature type="transmembrane region" description="Helical" evidence="2">
    <location>
        <begin position="20"/>
        <end position="42"/>
    </location>
</feature>
<feature type="transmembrane region" description="Helical" evidence="2">
    <location>
        <begin position="169"/>
        <end position="187"/>
    </location>
</feature>
<dbReference type="GO" id="GO:0030246">
    <property type="term" value="F:carbohydrate binding"/>
    <property type="evidence" value="ECO:0007669"/>
    <property type="project" value="InterPro"/>
</dbReference>
<feature type="compositionally biased region" description="Polar residues" evidence="1">
    <location>
        <begin position="422"/>
        <end position="444"/>
    </location>
</feature>